<dbReference type="AlphaFoldDB" id="A0A9N9D9A9"/>
<organism evidence="1 2">
    <name type="scientific">Paraglomus occultum</name>
    <dbReference type="NCBI Taxonomy" id="144539"/>
    <lineage>
        <taxon>Eukaryota</taxon>
        <taxon>Fungi</taxon>
        <taxon>Fungi incertae sedis</taxon>
        <taxon>Mucoromycota</taxon>
        <taxon>Glomeromycotina</taxon>
        <taxon>Glomeromycetes</taxon>
        <taxon>Paraglomerales</taxon>
        <taxon>Paraglomeraceae</taxon>
        <taxon>Paraglomus</taxon>
    </lineage>
</organism>
<protein>
    <submittedName>
        <fullName evidence="1">3635_t:CDS:1</fullName>
    </submittedName>
</protein>
<dbReference type="InterPro" id="IPR036961">
    <property type="entry name" value="Kinesin_motor_dom_sf"/>
</dbReference>
<name>A0A9N9D9A9_9GLOM</name>
<dbReference type="EMBL" id="CAJVPJ010002987">
    <property type="protein sequence ID" value="CAG8632696.1"/>
    <property type="molecule type" value="Genomic_DNA"/>
</dbReference>
<evidence type="ECO:0000313" key="1">
    <source>
        <dbReference type="EMBL" id="CAG8632696.1"/>
    </source>
</evidence>
<proteinExistence type="predicted"/>
<feature type="non-terminal residue" evidence="1">
    <location>
        <position position="234"/>
    </location>
</feature>
<feature type="non-terminal residue" evidence="1">
    <location>
        <position position="1"/>
    </location>
</feature>
<reference evidence="1" key="1">
    <citation type="submission" date="2021-06" db="EMBL/GenBank/DDBJ databases">
        <authorList>
            <person name="Kallberg Y."/>
            <person name="Tangrot J."/>
            <person name="Rosling A."/>
        </authorList>
    </citation>
    <scope>NUCLEOTIDE SEQUENCE</scope>
    <source>
        <strain evidence="1">IA702</strain>
    </source>
</reference>
<dbReference type="Proteomes" id="UP000789572">
    <property type="component" value="Unassembled WGS sequence"/>
</dbReference>
<dbReference type="Gene3D" id="3.40.850.10">
    <property type="entry name" value="Kinesin motor domain"/>
    <property type="match status" value="1"/>
</dbReference>
<keyword evidence="2" id="KW-1185">Reference proteome</keyword>
<gene>
    <name evidence="1" type="ORF">POCULU_LOCUS8979</name>
</gene>
<sequence>MDFYFVQRFSALAKTYISRVKEGISINSSLLALGNVISALGAVVNQEEPGWNDVKHLQGLVLKLREQIRMLKTSFRMKTPLTFVTNGDKTKKFSDINALEDELANQQLSYQLTQKHAKNSQPGSPKYLSSIKEEFGRQLETQAAEAQNEDVVKLGRELGSRNKHIFQLESKVEELVSDSATQHKAHQATIAEFTDLKAKYASCLDEVNDLTTLLAFTTSTLVIITPFIVMKIKN</sequence>
<evidence type="ECO:0000313" key="2">
    <source>
        <dbReference type="Proteomes" id="UP000789572"/>
    </source>
</evidence>
<accession>A0A9N9D9A9</accession>
<comment type="caution">
    <text evidence="1">The sequence shown here is derived from an EMBL/GenBank/DDBJ whole genome shotgun (WGS) entry which is preliminary data.</text>
</comment>